<organism evidence="2 3">
    <name type="scientific">Monodon monoceros</name>
    <name type="common">Narwhal</name>
    <name type="synonym">Ceratodon monodon</name>
    <dbReference type="NCBI Taxonomy" id="40151"/>
    <lineage>
        <taxon>Eukaryota</taxon>
        <taxon>Metazoa</taxon>
        <taxon>Chordata</taxon>
        <taxon>Craniata</taxon>
        <taxon>Vertebrata</taxon>
        <taxon>Euteleostomi</taxon>
        <taxon>Mammalia</taxon>
        <taxon>Eutheria</taxon>
        <taxon>Laurasiatheria</taxon>
        <taxon>Artiodactyla</taxon>
        <taxon>Whippomorpha</taxon>
        <taxon>Cetacea</taxon>
        <taxon>Odontoceti</taxon>
        <taxon>Monodontidae</taxon>
        <taxon>Monodon</taxon>
    </lineage>
</organism>
<accession>A0A8C6AVY3</accession>
<feature type="signal peptide" evidence="1">
    <location>
        <begin position="1"/>
        <end position="29"/>
    </location>
</feature>
<protein>
    <recommendedName>
        <fullName evidence="4">Secreted protein</fullName>
    </recommendedName>
</protein>
<keyword evidence="3" id="KW-1185">Reference proteome</keyword>
<evidence type="ECO:0008006" key="4">
    <source>
        <dbReference type="Google" id="ProtNLM"/>
    </source>
</evidence>
<evidence type="ECO:0000256" key="1">
    <source>
        <dbReference type="SAM" id="SignalP"/>
    </source>
</evidence>
<evidence type="ECO:0000313" key="3">
    <source>
        <dbReference type="Proteomes" id="UP000694561"/>
    </source>
</evidence>
<sequence>MVLPLDLDYLHKPQIFLFFFFFFFCGTQASHCCGLSRCGEQALDAQAQRPWLTGSAAPRHVGSSRIGAQTRVPCVGRWTLNHQGSPQIFLFVKWGQISCIKRDDACEALSIGTYFLLSVSATDMFVLLLCHPGAPRSSRSAATKPEKRRSQGLHGAHGCCWALCWCCFPRTRSVDTQNLSLLHSAGQVGHSPGASGCPGCGFPLCWSQPEALQ</sequence>
<evidence type="ECO:0000313" key="2">
    <source>
        <dbReference type="Ensembl" id="ENSMMNP00015006953.1"/>
    </source>
</evidence>
<proteinExistence type="predicted"/>
<dbReference type="AlphaFoldDB" id="A0A8C6AVY3"/>
<dbReference type="Ensembl" id="ENSMMNT00015007593.1">
    <property type="protein sequence ID" value="ENSMMNP00015006953.1"/>
    <property type="gene ID" value="ENSMMNG00015005169.1"/>
</dbReference>
<keyword evidence="1" id="KW-0732">Signal</keyword>
<feature type="chain" id="PRO_5034960964" description="Secreted protein" evidence="1">
    <location>
        <begin position="30"/>
        <end position="213"/>
    </location>
</feature>
<reference evidence="2" key="1">
    <citation type="submission" date="2025-08" db="UniProtKB">
        <authorList>
            <consortium name="Ensembl"/>
        </authorList>
    </citation>
    <scope>IDENTIFICATION</scope>
</reference>
<name>A0A8C6AVY3_MONMO</name>
<dbReference type="GeneTree" id="ENSGT01060000249326"/>
<reference evidence="2" key="2">
    <citation type="submission" date="2025-09" db="UniProtKB">
        <authorList>
            <consortium name="Ensembl"/>
        </authorList>
    </citation>
    <scope>IDENTIFICATION</scope>
</reference>
<dbReference type="Proteomes" id="UP000694561">
    <property type="component" value="Unplaced"/>
</dbReference>